<evidence type="ECO:0000313" key="2">
    <source>
        <dbReference type="Proteomes" id="UP000515570"/>
    </source>
</evidence>
<dbReference type="SUPFAM" id="SSF53697">
    <property type="entry name" value="SIS domain"/>
    <property type="match status" value="1"/>
</dbReference>
<sequence>MYDREAVQFFDIAHEGAFVRAASALLDDGQVAQLRELQPRSLIVVAADDISRAAAELAVAVLAPLPVPITIVGKLPRFAGPLDAVLLASSKSAPAQERCLHEASRRACPTYLIAPPQGPLREEAPSDTYVIPVPPNAAGGSPACVIAAMVALVGGLTAPDQAVREQLELVAQAVDEELLAVTPERDALVNESRKIREFAGEDRVVHTGYGEIPTALARLIATWWVSKGLVCGALEATELGAALPDFNENASDIFYDPFEDDVAPVLPLRIVVWAAQDTHLPRAIAQSSGGDDLALDNVLRLMVRGLAATVM</sequence>
<dbReference type="Proteomes" id="UP000515570">
    <property type="component" value="Chromosome"/>
</dbReference>
<evidence type="ECO:0000313" key="1">
    <source>
        <dbReference type="EMBL" id="QMV85945.1"/>
    </source>
</evidence>
<dbReference type="EMBL" id="CP059833">
    <property type="protein sequence ID" value="QMV85945.1"/>
    <property type="molecule type" value="Genomic_DNA"/>
</dbReference>
<accession>A0A7G5FH54</accession>
<dbReference type="InterPro" id="IPR046348">
    <property type="entry name" value="SIS_dom_sf"/>
</dbReference>
<proteinExistence type="predicted"/>
<organism evidence="1 2">
    <name type="scientific">Corynebacterium hindlerae</name>
    <dbReference type="NCBI Taxonomy" id="699041"/>
    <lineage>
        <taxon>Bacteria</taxon>
        <taxon>Bacillati</taxon>
        <taxon>Actinomycetota</taxon>
        <taxon>Actinomycetes</taxon>
        <taxon>Mycobacteriales</taxon>
        <taxon>Corynebacteriaceae</taxon>
        <taxon>Corynebacterium</taxon>
    </lineage>
</organism>
<gene>
    <name evidence="1" type="ORF">HW450_04285</name>
</gene>
<dbReference type="GO" id="GO:0097367">
    <property type="term" value="F:carbohydrate derivative binding"/>
    <property type="evidence" value="ECO:0007669"/>
    <property type="project" value="InterPro"/>
</dbReference>
<reference evidence="1 2" key="1">
    <citation type="submission" date="2020-07" db="EMBL/GenBank/DDBJ databases">
        <title>non toxigenic Corynebacterium sp. nov from a clinical source.</title>
        <authorList>
            <person name="Bernier A.-M."/>
            <person name="Bernard K."/>
        </authorList>
    </citation>
    <scope>NUCLEOTIDE SEQUENCE [LARGE SCALE GENOMIC DNA]</scope>
    <source>
        <strain evidence="2">NML 93-0612</strain>
    </source>
</reference>
<dbReference type="AlphaFoldDB" id="A0A7G5FH54"/>
<dbReference type="RefSeq" id="WP_182386760.1">
    <property type="nucleotide sequence ID" value="NZ_CP059833.1"/>
</dbReference>
<name>A0A7G5FH54_9CORY</name>
<protein>
    <submittedName>
        <fullName evidence="1">Uncharacterized protein</fullName>
    </submittedName>
</protein>
<dbReference type="GO" id="GO:1901135">
    <property type="term" value="P:carbohydrate derivative metabolic process"/>
    <property type="evidence" value="ECO:0007669"/>
    <property type="project" value="InterPro"/>
</dbReference>
<keyword evidence="2" id="KW-1185">Reference proteome</keyword>